<evidence type="ECO:0000256" key="2">
    <source>
        <dbReference type="ARBA" id="ARBA00022771"/>
    </source>
</evidence>
<keyword evidence="3" id="KW-0862">Zinc</keyword>
<dbReference type="Gene3D" id="6.20.250.40">
    <property type="match status" value="1"/>
</dbReference>
<evidence type="ECO:0008006" key="9">
    <source>
        <dbReference type="Google" id="ProtNLM"/>
    </source>
</evidence>
<dbReference type="GO" id="GO:0005856">
    <property type="term" value="C:cytoskeleton"/>
    <property type="evidence" value="ECO:0007669"/>
    <property type="project" value="UniProtKB-SubCell"/>
</dbReference>
<evidence type="ECO:0000256" key="3">
    <source>
        <dbReference type="ARBA" id="ARBA00022833"/>
    </source>
</evidence>
<dbReference type="InterPro" id="IPR041611">
    <property type="entry name" value="SKICH"/>
</dbReference>
<dbReference type="GO" id="GO:0048471">
    <property type="term" value="C:perinuclear region of cytoplasm"/>
    <property type="evidence" value="ECO:0007669"/>
    <property type="project" value="UniProtKB-SubCell"/>
</dbReference>
<dbReference type="GO" id="GO:0098792">
    <property type="term" value="P:xenophagy"/>
    <property type="evidence" value="ECO:0007669"/>
    <property type="project" value="TreeGrafter"/>
</dbReference>
<dbReference type="GO" id="GO:0016605">
    <property type="term" value="C:PML body"/>
    <property type="evidence" value="ECO:0007669"/>
    <property type="project" value="TreeGrafter"/>
</dbReference>
<evidence type="ECO:0000259" key="6">
    <source>
        <dbReference type="Pfam" id="PF18112"/>
    </source>
</evidence>
<dbReference type="PANTHER" id="PTHR31915:SF14">
    <property type="entry name" value="CALCIUM-BINDING AND COILED-COIL DOMAIN-CONTAINING PROTEIN 2"/>
    <property type="match status" value="1"/>
</dbReference>
<evidence type="ECO:0000313" key="8">
    <source>
        <dbReference type="Proteomes" id="UP001181693"/>
    </source>
</evidence>
<dbReference type="CDD" id="cd21965">
    <property type="entry name" value="Zn-C2H2_CALCOCO1_TAX1BP1_like"/>
    <property type="match status" value="1"/>
</dbReference>
<keyword evidence="2" id="KW-0863">Zinc-finger</keyword>
<accession>A0AAV3ABI6</accession>
<organism evidence="7 8">
    <name type="scientific">Pyxicephalus adspersus</name>
    <name type="common">African bullfrog</name>
    <dbReference type="NCBI Taxonomy" id="30357"/>
    <lineage>
        <taxon>Eukaryota</taxon>
        <taxon>Metazoa</taxon>
        <taxon>Chordata</taxon>
        <taxon>Craniata</taxon>
        <taxon>Vertebrata</taxon>
        <taxon>Euteleostomi</taxon>
        <taxon>Amphibia</taxon>
        <taxon>Batrachia</taxon>
        <taxon>Anura</taxon>
        <taxon>Neobatrachia</taxon>
        <taxon>Ranoidea</taxon>
        <taxon>Pyxicephalidae</taxon>
        <taxon>Pyxicephalinae</taxon>
        <taxon>Pyxicephalus</taxon>
    </lineage>
</organism>
<dbReference type="Pfam" id="PF17751">
    <property type="entry name" value="SKICH"/>
    <property type="match status" value="1"/>
</dbReference>
<keyword evidence="4" id="KW-0175">Coiled coil</keyword>
<protein>
    <recommendedName>
        <fullName evidence="9">SKICH domain-containing protein</fullName>
    </recommendedName>
</protein>
<gene>
    <name evidence="7" type="ORF">GDO54_013388</name>
</gene>
<dbReference type="GO" id="GO:0000421">
    <property type="term" value="C:autophagosome membrane"/>
    <property type="evidence" value="ECO:0007669"/>
    <property type="project" value="UniProtKB-SubCell"/>
</dbReference>
<feature type="domain" description="SKICH" evidence="5">
    <location>
        <begin position="12"/>
        <end position="106"/>
    </location>
</feature>
<dbReference type="Proteomes" id="UP001181693">
    <property type="component" value="Unassembled WGS sequence"/>
</dbReference>
<dbReference type="InterPro" id="IPR051002">
    <property type="entry name" value="UBA_autophagy_assoc_protein"/>
</dbReference>
<dbReference type="EMBL" id="DYDO01000006">
    <property type="protein sequence ID" value="DBA22355.1"/>
    <property type="molecule type" value="Genomic_DNA"/>
</dbReference>
<evidence type="ECO:0000313" key="7">
    <source>
        <dbReference type="EMBL" id="DBA22355.1"/>
    </source>
</evidence>
<evidence type="ECO:0000259" key="5">
    <source>
        <dbReference type="Pfam" id="PF17751"/>
    </source>
</evidence>
<name>A0AAV3ABI6_PYXAD</name>
<dbReference type="InterPro" id="IPR041641">
    <property type="entry name" value="CALCOCO1/2_Zn_UBZ1"/>
</dbReference>
<evidence type="ECO:0000256" key="4">
    <source>
        <dbReference type="ARBA" id="ARBA00023054"/>
    </source>
</evidence>
<dbReference type="Pfam" id="PF18112">
    <property type="entry name" value="Zn-C2H2_12"/>
    <property type="match status" value="1"/>
</dbReference>
<dbReference type="GO" id="GO:0031410">
    <property type="term" value="C:cytoplasmic vesicle"/>
    <property type="evidence" value="ECO:0007669"/>
    <property type="project" value="UniProtKB-KW"/>
</dbReference>
<keyword evidence="1" id="KW-0479">Metal-binding</keyword>
<dbReference type="GO" id="GO:1901098">
    <property type="term" value="P:positive regulation of autophagosome maturation"/>
    <property type="evidence" value="ECO:0007669"/>
    <property type="project" value="TreeGrafter"/>
</dbReference>
<keyword evidence="8" id="KW-1185">Reference proteome</keyword>
<evidence type="ECO:0000256" key="1">
    <source>
        <dbReference type="ARBA" id="ARBA00022723"/>
    </source>
</evidence>
<dbReference type="GO" id="GO:0008270">
    <property type="term" value="F:zinc ion binding"/>
    <property type="evidence" value="ECO:0007669"/>
    <property type="project" value="UniProtKB-KW"/>
</dbReference>
<proteinExistence type="predicted"/>
<dbReference type="Gene3D" id="2.60.40.2840">
    <property type="match status" value="1"/>
</dbReference>
<comment type="caution">
    <text evidence="7">The sequence shown here is derived from an EMBL/GenBank/DDBJ whole genome shotgun (WGS) entry which is preliminary data.</text>
</comment>
<dbReference type="AlphaFoldDB" id="A0AAV3ABI6"/>
<reference evidence="7" key="1">
    <citation type="thesis" date="2020" institute="ProQuest LLC" country="789 East Eisenhower Parkway, Ann Arbor, MI, USA">
        <title>Comparative Genomics and Chromosome Evolution.</title>
        <authorList>
            <person name="Mudd A.B."/>
        </authorList>
    </citation>
    <scope>NUCLEOTIDE SEQUENCE</scope>
    <source>
        <strain evidence="7">1538</strain>
        <tissue evidence="7">Blood</tissue>
    </source>
</reference>
<feature type="domain" description="UBZ1-type" evidence="6">
    <location>
        <begin position="160"/>
        <end position="183"/>
    </location>
</feature>
<dbReference type="PANTHER" id="PTHR31915">
    <property type="entry name" value="SKICH DOMAIN-CONTAINING PROTEIN"/>
    <property type="match status" value="1"/>
</dbReference>
<sequence length="187" mass="22304">MNLASLEYFSQVIFTNIQKSYPPKTDIHCSFHKRKHFQSGNRDWVGIFKVGWQTTKEYYTWVSVSRGMENNVLFKAYYLPKDDEYYQFCYVDQNGEVRGVSIPFQFIEDEEEIVLVTTQEHLRTIENLEKGNIDLKERLNRQHFVPRLEQEEIQAPTSLTCPMCNKMFSNVRRQVFEDHVMCHTLDN</sequence>